<dbReference type="HOGENOM" id="CLU_2639786_0_0_1"/>
<accession>L8WW93</accession>
<gene>
    <name evidence="1" type="ORF">AG1IA_04912</name>
</gene>
<proteinExistence type="predicted"/>
<dbReference type="AlphaFoldDB" id="L8WW93"/>
<evidence type="ECO:0000313" key="2">
    <source>
        <dbReference type="Proteomes" id="UP000011668"/>
    </source>
</evidence>
<dbReference type="Proteomes" id="UP000011668">
    <property type="component" value="Unassembled WGS sequence"/>
</dbReference>
<evidence type="ECO:0000313" key="1">
    <source>
        <dbReference type="EMBL" id="ELU41058.1"/>
    </source>
</evidence>
<reference evidence="1 2" key="1">
    <citation type="journal article" date="2013" name="Nat. Commun.">
        <title>The evolution and pathogenic mechanisms of the rice sheath blight pathogen.</title>
        <authorList>
            <person name="Zheng A."/>
            <person name="Lin R."/>
            <person name="Xu L."/>
            <person name="Qin P."/>
            <person name="Tang C."/>
            <person name="Ai P."/>
            <person name="Zhang D."/>
            <person name="Liu Y."/>
            <person name="Sun Z."/>
            <person name="Feng H."/>
            <person name="Wang Y."/>
            <person name="Chen Y."/>
            <person name="Liang X."/>
            <person name="Fu R."/>
            <person name="Li Q."/>
            <person name="Zhang J."/>
            <person name="Yu X."/>
            <person name="Xie Z."/>
            <person name="Ding L."/>
            <person name="Guan P."/>
            <person name="Tang J."/>
            <person name="Liang Y."/>
            <person name="Wang S."/>
            <person name="Deng Q."/>
            <person name="Li S."/>
            <person name="Zhu J."/>
            <person name="Wang L."/>
            <person name="Liu H."/>
            <person name="Li P."/>
        </authorList>
    </citation>
    <scope>NUCLEOTIDE SEQUENCE [LARGE SCALE GENOMIC DNA]</scope>
    <source>
        <strain evidence="2">AG-1 IA</strain>
    </source>
</reference>
<sequence length="77" mass="8541">MDLVNVVLSLEWKTILIFLASDSINGYCINVWGSIVVVSISSVKQLDASQCEGRGDRFVERALNFSTCAHMFDKPCV</sequence>
<protein>
    <submittedName>
        <fullName evidence="1">Uncharacterized protein</fullName>
    </submittedName>
</protein>
<organism evidence="1 2">
    <name type="scientific">Thanatephorus cucumeris (strain AG1-IA)</name>
    <name type="common">Rice sheath blight fungus</name>
    <name type="synonym">Rhizoctonia solani</name>
    <dbReference type="NCBI Taxonomy" id="983506"/>
    <lineage>
        <taxon>Eukaryota</taxon>
        <taxon>Fungi</taxon>
        <taxon>Dikarya</taxon>
        <taxon>Basidiomycota</taxon>
        <taxon>Agaricomycotina</taxon>
        <taxon>Agaricomycetes</taxon>
        <taxon>Cantharellales</taxon>
        <taxon>Ceratobasidiaceae</taxon>
        <taxon>Rhizoctonia</taxon>
        <taxon>Rhizoctonia solani AG-1</taxon>
    </lineage>
</organism>
<name>L8WW93_THACA</name>
<keyword evidence="2" id="KW-1185">Reference proteome</keyword>
<comment type="caution">
    <text evidence="1">The sequence shown here is derived from an EMBL/GenBank/DDBJ whole genome shotgun (WGS) entry which is preliminary data.</text>
</comment>
<dbReference type="EMBL" id="AFRT01001196">
    <property type="protein sequence ID" value="ELU41058.1"/>
    <property type="molecule type" value="Genomic_DNA"/>
</dbReference>